<dbReference type="Proteomes" id="UP001163321">
    <property type="component" value="Chromosome 7"/>
</dbReference>
<gene>
    <name evidence="1" type="ORF">PsorP6_015155</name>
</gene>
<sequence length="60" mass="7055">MVRLFTLVHAKANYRDPMIQFILRLATLMPVVESTAIELEPMTERVDSDRHNPLCYHRSQ</sequence>
<keyword evidence="2" id="KW-1185">Reference proteome</keyword>
<protein>
    <submittedName>
        <fullName evidence="1">Uncharacterized protein</fullName>
    </submittedName>
</protein>
<dbReference type="EMBL" id="CM047586">
    <property type="protein sequence ID" value="KAI9909168.1"/>
    <property type="molecule type" value="Genomic_DNA"/>
</dbReference>
<evidence type="ECO:0000313" key="1">
    <source>
        <dbReference type="EMBL" id="KAI9909168.1"/>
    </source>
</evidence>
<reference evidence="1 2" key="1">
    <citation type="journal article" date="2022" name="bioRxiv">
        <title>The genome of the oomycete Peronosclerospora sorghi, a cosmopolitan pathogen of maize and sorghum, is inflated with dispersed pseudogenes.</title>
        <authorList>
            <person name="Fletcher K."/>
            <person name="Martin F."/>
            <person name="Isakeit T."/>
            <person name="Cavanaugh K."/>
            <person name="Magill C."/>
            <person name="Michelmore R."/>
        </authorList>
    </citation>
    <scope>NUCLEOTIDE SEQUENCE [LARGE SCALE GENOMIC DNA]</scope>
    <source>
        <strain evidence="1">P6</strain>
    </source>
</reference>
<accession>A0ACC0VTU7</accession>
<comment type="caution">
    <text evidence="1">The sequence shown here is derived from an EMBL/GenBank/DDBJ whole genome shotgun (WGS) entry which is preliminary data.</text>
</comment>
<organism evidence="1 2">
    <name type="scientific">Peronosclerospora sorghi</name>
    <dbReference type="NCBI Taxonomy" id="230839"/>
    <lineage>
        <taxon>Eukaryota</taxon>
        <taxon>Sar</taxon>
        <taxon>Stramenopiles</taxon>
        <taxon>Oomycota</taxon>
        <taxon>Peronosporomycetes</taxon>
        <taxon>Peronosporales</taxon>
        <taxon>Peronosporaceae</taxon>
        <taxon>Peronosclerospora</taxon>
    </lineage>
</organism>
<name>A0ACC0VTU7_9STRA</name>
<proteinExistence type="predicted"/>
<evidence type="ECO:0000313" key="2">
    <source>
        <dbReference type="Proteomes" id="UP001163321"/>
    </source>
</evidence>